<proteinExistence type="predicted"/>
<comment type="caution">
    <text evidence="1">The sequence shown here is derived from an EMBL/GenBank/DDBJ whole genome shotgun (WGS) entry which is preliminary data.</text>
</comment>
<organism evidence="1 2">
    <name type="scientific">Candidatus Reconcilbacillus cellulovorans</name>
    <dbReference type="NCBI Taxonomy" id="1906605"/>
    <lineage>
        <taxon>Bacteria</taxon>
        <taxon>Bacillati</taxon>
        <taxon>Bacillota</taxon>
        <taxon>Bacilli</taxon>
        <taxon>Bacillales</taxon>
        <taxon>Paenibacillaceae</taxon>
        <taxon>Candidatus Reconcilbacillus</taxon>
    </lineage>
</organism>
<evidence type="ECO:0000313" key="2">
    <source>
        <dbReference type="Proteomes" id="UP000243688"/>
    </source>
</evidence>
<protein>
    <recommendedName>
        <fullName evidence="3">Nucleotidyltransferase</fullName>
    </recommendedName>
</protein>
<dbReference type="EMBL" id="MOXJ01000067">
    <property type="protein sequence ID" value="PDO09189.1"/>
    <property type="molecule type" value="Genomic_DNA"/>
</dbReference>
<evidence type="ECO:0000313" key="1">
    <source>
        <dbReference type="EMBL" id="PDO09189.1"/>
    </source>
</evidence>
<sequence>MFREAFAAGYLDRPYDWNKIVLDRNLITHTYSEENAFEIYDRIVGDYLALFKAVSSKMKEQLFS</sequence>
<name>A0A2A6DXB5_9BACL</name>
<dbReference type="Gene3D" id="1.20.120.330">
    <property type="entry name" value="Nucleotidyltransferases domain 2"/>
    <property type="match status" value="1"/>
</dbReference>
<dbReference type="InterPro" id="IPR010235">
    <property type="entry name" value="HepT"/>
</dbReference>
<dbReference type="AlphaFoldDB" id="A0A2A6DXB5"/>
<evidence type="ECO:0008006" key="3">
    <source>
        <dbReference type="Google" id="ProtNLM"/>
    </source>
</evidence>
<dbReference type="SUPFAM" id="SSF81593">
    <property type="entry name" value="Nucleotidyltransferase substrate binding subunit/domain"/>
    <property type="match status" value="1"/>
</dbReference>
<dbReference type="Proteomes" id="UP000243688">
    <property type="component" value="Unassembled WGS sequence"/>
</dbReference>
<dbReference type="Pfam" id="PF08780">
    <property type="entry name" value="NTase_sub_bind"/>
    <property type="match status" value="1"/>
</dbReference>
<gene>
    <name evidence="1" type="ORF">BLM47_14005</name>
</gene>
<accession>A0A2A6DXB5</accession>
<reference evidence="1 2" key="1">
    <citation type="submission" date="2016-12" db="EMBL/GenBank/DDBJ databases">
        <title>Candidatus Reconcilibacillus cellulovorans genome.</title>
        <authorList>
            <person name="Kolinko S."/>
            <person name="Wu Y.-W."/>
            <person name="Tachea F."/>
            <person name="Denzel E."/>
            <person name="Hiras J."/>
            <person name="Baecker N."/>
            <person name="Chan L.J."/>
            <person name="Eichorst S.A."/>
            <person name="Frey D."/>
            <person name="Adams P.D."/>
            <person name="Pray T."/>
            <person name="Tanjore D."/>
            <person name="Petzold C.J."/>
            <person name="Gladden J.M."/>
            <person name="Simmons B.A."/>
            <person name="Singer S.W."/>
        </authorList>
    </citation>
    <scope>NUCLEOTIDE SEQUENCE [LARGE SCALE GENOMIC DNA]</scope>
    <source>
        <strain evidence="1">JTherm</strain>
    </source>
</reference>